<name>A0A7T8KEP0_CALRO</name>
<dbReference type="OrthoDB" id="6611647at2759"/>
<dbReference type="AlphaFoldDB" id="A0A7T8KEP0"/>
<proteinExistence type="predicted"/>
<accession>A0A7T8KEP0</accession>
<dbReference type="Proteomes" id="UP000595437">
    <property type="component" value="Chromosome 5"/>
</dbReference>
<reference evidence="2" key="1">
    <citation type="submission" date="2021-01" db="EMBL/GenBank/DDBJ databases">
        <title>Caligus Genome Assembly.</title>
        <authorList>
            <person name="Gallardo-Escarate C."/>
        </authorList>
    </citation>
    <scope>NUCLEOTIDE SEQUENCE [LARGE SCALE GENOMIC DNA]</scope>
</reference>
<protein>
    <submittedName>
        <fullName evidence="1">Uncharacterized protein</fullName>
    </submittedName>
</protein>
<evidence type="ECO:0000313" key="1">
    <source>
        <dbReference type="EMBL" id="QQP54526.1"/>
    </source>
</evidence>
<sequence>MAERGKVLERFCSQGDIASSTFRYFRHLREWSSQRNTSTAEIAEYMRELEAEFTTRFVDFRRYGPMFSFLIKPDSFDGQDLDAALVDWMDVLQDVEMQLIELKSSSLW</sequence>
<keyword evidence="2" id="KW-1185">Reference proteome</keyword>
<evidence type="ECO:0000313" key="2">
    <source>
        <dbReference type="Proteomes" id="UP000595437"/>
    </source>
</evidence>
<organism evidence="1 2">
    <name type="scientific">Caligus rogercresseyi</name>
    <name type="common">Sea louse</name>
    <dbReference type="NCBI Taxonomy" id="217165"/>
    <lineage>
        <taxon>Eukaryota</taxon>
        <taxon>Metazoa</taxon>
        <taxon>Ecdysozoa</taxon>
        <taxon>Arthropoda</taxon>
        <taxon>Crustacea</taxon>
        <taxon>Multicrustacea</taxon>
        <taxon>Hexanauplia</taxon>
        <taxon>Copepoda</taxon>
        <taxon>Siphonostomatoida</taxon>
        <taxon>Caligidae</taxon>
        <taxon>Caligus</taxon>
    </lineage>
</organism>
<dbReference type="EMBL" id="CP045894">
    <property type="protein sequence ID" value="QQP54526.1"/>
    <property type="molecule type" value="Genomic_DNA"/>
</dbReference>
<gene>
    <name evidence="1" type="ORF">FKW44_007383</name>
</gene>